<gene>
    <name evidence="7" type="ORF">CEUSTIGMA_g1872.t1</name>
</gene>
<evidence type="ECO:0000313" key="7">
    <source>
        <dbReference type="EMBL" id="GAX74423.1"/>
    </source>
</evidence>
<proteinExistence type="inferred from homology"/>
<dbReference type="Gene3D" id="1.10.472.10">
    <property type="entry name" value="Cyclin-like"/>
    <property type="match status" value="2"/>
</dbReference>
<dbReference type="Pfam" id="PF00134">
    <property type="entry name" value="Cyclin_N"/>
    <property type="match status" value="1"/>
</dbReference>
<accession>A0A250WUC6</accession>
<evidence type="ECO:0000256" key="1">
    <source>
        <dbReference type="ARBA" id="ARBA00022618"/>
    </source>
</evidence>
<sequence>MLDDVQNIWQPRMYNRDKDNCCTPCSAVPHKQVTDQISPLDDRFESLSLSAQSFSTRASGSCLYSFGDVTCDESLLSPSDNDLCNSPSLSTSGNALFEHDIGDLYDVALLIRNEAQRQKEQRPPCKYLKNHPNLDARLRRSSVSFIMEVARACNLQASTLFLATSYLDRFLAVAQAVTSNMMILVSMACISLASKQEEVLQATAAEWTAISDNAFKEEDLSKMEWLILCQLGWRSRSPTAFTFLHLLSSGIGASQLSPQTSQYSQYLLELSLLDYGALEYDAVTIASASLLAAHRMNHQSELGFDSVLAFAPFLSYQQVTACTAELDALHTACVCCVSEGSADADLYRPLLTKYFSC</sequence>
<name>A0A250WUC6_9CHLO</name>
<evidence type="ECO:0000259" key="6">
    <source>
        <dbReference type="SMART" id="SM01332"/>
    </source>
</evidence>
<protein>
    <recommendedName>
        <fullName evidence="9">Cyclin-like domain-containing protein</fullName>
    </recommendedName>
</protein>
<evidence type="ECO:0000256" key="4">
    <source>
        <dbReference type="RuleBase" id="RU000383"/>
    </source>
</evidence>
<keyword evidence="3" id="KW-0131">Cell cycle</keyword>
<keyword evidence="2 4" id="KW-0195">Cyclin</keyword>
<feature type="domain" description="Cyclin-like" evidence="5">
    <location>
        <begin position="144"/>
        <end position="229"/>
    </location>
</feature>
<evidence type="ECO:0000313" key="8">
    <source>
        <dbReference type="Proteomes" id="UP000232323"/>
    </source>
</evidence>
<dbReference type="InterPro" id="IPR006671">
    <property type="entry name" value="Cyclin_N"/>
</dbReference>
<dbReference type="SMART" id="SM00385">
    <property type="entry name" value="CYCLIN"/>
    <property type="match status" value="1"/>
</dbReference>
<dbReference type="InterPro" id="IPR004367">
    <property type="entry name" value="Cyclin_C-dom"/>
</dbReference>
<evidence type="ECO:0000259" key="5">
    <source>
        <dbReference type="SMART" id="SM00385"/>
    </source>
</evidence>
<dbReference type="CDD" id="cd20537">
    <property type="entry name" value="CYCLIN_CCNO-like_rpt2"/>
    <property type="match status" value="1"/>
</dbReference>
<dbReference type="EMBL" id="BEGY01000007">
    <property type="protein sequence ID" value="GAX74423.1"/>
    <property type="molecule type" value="Genomic_DNA"/>
</dbReference>
<comment type="caution">
    <text evidence="7">The sequence shown here is derived from an EMBL/GenBank/DDBJ whole genome shotgun (WGS) entry which is preliminary data.</text>
</comment>
<dbReference type="PANTHER" id="PTHR10177">
    <property type="entry name" value="CYCLINS"/>
    <property type="match status" value="1"/>
</dbReference>
<dbReference type="OrthoDB" id="2013528at2759"/>
<keyword evidence="1" id="KW-0132">Cell division</keyword>
<reference evidence="7 8" key="1">
    <citation type="submission" date="2017-08" db="EMBL/GenBank/DDBJ databases">
        <title>Acidophilic green algal genome provides insights into adaptation to an acidic environment.</title>
        <authorList>
            <person name="Hirooka S."/>
            <person name="Hirose Y."/>
            <person name="Kanesaki Y."/>
            <person name="Higuchi S."/>
            <person name="Fujiwara T."/>
            <person name="Onuma R."/>
            <person name="Era A."/>
            <person name="Ohbayashi R."/>
            <person name="Uzuka A."/>
            <person name="Nozaki H."/>
            <person name="Yoshikawa H."/>
            <person name="Miyagishima S.Y."/>
        </authorList>
    </citation>
    <scope>NUCLEOTIDE SEQUENCE [LARGE SCALE GENOMIC DNA]</scope>
    <source>
        <strain evidence="7 8">NIES-2499</strain>
    </source>
</reference>
<dbReference type="Pfam" id="PF02984">
    <property type="entry name" value="Cyclin_C"/>
    <property type="match status" value="1"/>
</dbReference>
<dbReference type="AlphaFoldDB" id="A0A250WUC6"/>
<evidence type="ECO:0000256" key="3">
    <source>
        <dbReference type="ARBA" id="ARBA00023306"/>
    </source>
</evidence>
<dbReference type="InterPro" id="IPR039361">
    <property type="entry name" value="Cyclin"/>
</dbReference>
<evidence type="ECO:0000256" key="2">
    <source>
        <dbReference type="ARBA" id="ARBA00023127"/>
    </source>
</evidence>
<dbReference type="InterPro" id="IPR013763">
    <property type="entry name" value="Cyclin-like_dom"/>
</dbReference>
<dbReference type="SUPFAM" id="SSF47954">
    <property type="entry name" value="Cyclin-like"/>
    <property type="match status" value="2"/>
</dbReference>
<dbReference type="InterPro" id="IPR036915">
    <property type="entry name" value="Cyclin-like_sf"/>
</dbReference>
<feature type="domain" description="Cyclin C-terminal" evidence="6">
    <location>
        <begin position="238"/>
        <end position="350"/>
    </location>
</feature>
<organism evidence="7 8">
    <name type="scientific">Chlamydomonas eustigma</name>
    <dbReference type="NCBI Taxonomy" id="1157962"/>
    <lineage>
        <taxon>Eukaryota</taxon>
        <taxon>Viridiplantae</taxon>
        <taxon>Chlorophyta</taxon>
        <taxon>core chlorophytes</taxon>
        <taxon>Chlorophyceae</taxon>
        <taxon>CS clade</taxon>
        <taxon>Chlamydomonadales</taxon>
        <taxon>Chlamydomonadaceae</taxon>
        <taxon>Chlamydomonas</taxon>
    </lineage>
</organism>
<dbReference type="Proteomes" id="UP000232323">
    <property type="component" value="Unassembled WGS sequence"/>
</dbReference>
<evidence type="ECO:0008006" key="9">
    <source>
        <dbReference type="Google" id="ProtNLM"/>
    </source>
</evidence>
<comment type="similarity">
    <text evidence="4">Belongs to the cyclin family.</text>
</comment>
<keyword evidence="8" id="KW-1185">Reference proteome</keyword>
<dbReference type="STRING" id="1157962.A0A250WUC6"/>
<dbReference type="SMART" id="SM01332">
    <property type="entry name" value="Cyclin_C"/>
    <property type="match status" value="1"/>
</dbReference>
<dbReference type="GO" id="GO:0051301">
    <property type="term" value="P:cell division"/>
    <property type="evidence" value="ECO:0007669"/>
    <property type="project" value="UniProtKB-KW"/>
</dbReference>